<feature type="transmembrane region" description="Helical" evidence="7">
    <location>
        <begin position="142"/>
        <end position="175"/>
    </location>
</feature>
<dbReference type="eggNOG" id="COG2059">
    <property type="taxonomic scope" value="Bacteria"/>
</dbReference>
<feature type="transmembrane region" description="Helical" evidence="7">
    <location>
        <begin position="342"/>
        <end position="360"/>
    </location>
</feature>
<keyword evidence="3" id="KW-1003">Cell membrane</keyword>
<comment type="subcellular location">
    <subcellularLocation>
        <location evidence="1">Cell membrane</location>
        <topology evidence="1">Multi-pass membrane protein</topology>
    </subcellularLocation>
</comment>
<dbReference type="OrthoDB" id="9788907at2"/>
<evidence type="ECO:0000313" key="9">
    <source>
        <dbReference type="Proteomes" id="UP000004095"/>
    </source>
</evidence>
<dbReference type="AlphaFoldDB" id="A1ZNZ4"/>
<dbReference type="PIRSF" id="PIRSF004810">
    <property type="entry name" value="ChrA"/>
    <property type="match status" value="1"/>
</dbReference>
<keyword evidence="6 7" id="KW-0472">Membrane</keyword>
<evidence type="ECO:0000256" key="5">
    <source>
        <dbReference type="ARBA" id="ARBA00022989"/>
    </source>
</evidence>
<sequence>MKRIRYYIFLRDVAWLSIAAFGGPQVHIALFIDMFVKKRGYLKEKEFLELNALCQILPGPTSTQTIVALGFKIGGPSLAYLTLLIWSLPAMIIMTVLGITISYFHHQSFSLDFLRFVQPLAVGLVCYAAYRITRMVVNTKTGVVLLIVSAACAYTFKSPFVFPVVVVVGGMVTALRKFKHQPKEQPEPLKIEWANFLLYLGVMLIVGLGILVVGINNTPLWVRLFENFYRNGSFIFGGGQVLIPVLFTEFVEFKAYLSEQEFLSGFGLAQCVPGPVFSFVSFIGALSMREAGAGVGGEIWGAFIAAAGIFLPGTFLIFFVIRFWEQLKKFRIVKASLEGIHAASSGLVIAAALLLLTPVVTGAHNYLNMTLVVAAFLILTFTKVKPPWIILCGLLAGFIF</sequence>
<comment type="similarity">
    <text evidence="2">Belongs to the chromate ion transporter (CHR) (TC 2.A.51) family.</text>
</comment>
<dbReference type="EMBL" id="AAWS01000020">
    <property type="protein sequence ID" value="EAY27786.1"/>
    <property type="molecule type" value="Genomic_DNA"/>
</dbReference>
<reference evidence="8 9" key="1">
    <citation type="submission" date="2007-01" db="EMBL/GenBank/DDBJ databases">
        <authorList>
            <person name="Haygood M."/>
            <person name="Podell S."/>
            <person name="Anderson C."/>
            <person name="Hopkinson B."/>
            <person name="Roe K."/>
            <person name="Barbeau K."/>
            <person name="Gaasterland T."/>
            <person name="Ferriera S."/>
            <person name="Johnson J."/>
            <person name="Kravitz S."/>
            <person name="Beeson K."/>
            <person name="Sutton G."/>
            <person name="Rogers Y.-H."/>
            <person name="Friedman R."/>
            <person name="Frazier M."/>
            <person name="Venter J.C."/>
        </authorList>
    </citation>
    <scope>NUCLEOTIDE SEQUENCE [LARGE SCALE GENOMIC DNA]</scope>
    <source>
        <strain evidence="8 9">ATCC 23134</strain>
    </source>
</reference>
<feature type="transmembrane region" description="Helical" evidence="7">
    <location>
        <begin position="113"/>
        <end position="130"/>
    </location>
</feature>
<feature type="transmembrane region" description="Helical" evidence="7">
    <location>
        <begin position="262"/>
        <end position="287"/>
    </location>
</feature>
<organism evidence="8 9">
    <name type="scientific">Microscilla marina ATCC 23134</name>
    <dbReference type="NCBI Taxonomy" id="313606"/>
    <lineage>
        <taxon>Bacteria</taxon>
        <taxon>Pseudomonadati</taxon>
        <taxon>Bacteroidota</taxon>
        <taxon>Cytophagia</taxon>
        <taxon>Cytophagales</taxon>
        <taxon>Microscillaceae</taxon>
        <taxon>Microscilla</taxon>
    </lineage>
</organism>
<dbReference type="Proteomes" id="UP000004095">
    <property type="component" value="Unassembled WGS sequence"/>
</dbReference>
<evidence type="ECO:0000256" key="7">
    <source>
        <dbReference type="SAM" id="Phobius"/>
    </source>
</evidence>
<dbReference type="InterPro" id="IPR014047">
    <property type="entry name" value="Chr_Tranpt_l_chain"/>
</dbReference>
<dbReference type="GO" id="GO:0015109">
    <property type="term" value="F:chromate transmembrane transporter activity"/>
    <property type="evidence" value="ECO:0007669"/>
    <property type="project" value="InterPro"/>
</dbReference>
<dbReference type="InterPro" id="IPR003370">
    <property type="entry name" value="Chromate_transpt"/>
</dbReference>
<evidence type="ECO:0000256" key="1">
    <source>
        <dbReference type="ARBA" id="ARBA00004651"/>
    </source>
</evidence>
<comment type="caution">
    <text evidence="8">The sequence shown here is derived from an EMBL/GenBank/DDBJ whole genome shotgun (WGS) entry which is preliminary data.</text>
</comment>
<feature type="transmembrane region" description="Helical" evidence="7">
    <location>
        <begin position="299"/>
        <end position="321"/>
    </location>
</feature>
<protein>
    <submittedName>
        <fullName evidence="8">Chromate transport protein</fullName>
    </submittedName>
</protein>
<feature type="transmembrane region" description="Helical" evidence="7">
    <location>
        <begin position="196"/>
        <end position="216"/>
    </location>
</feature>
<feature type="transmembrane region" description="Helical" evidence="7">
    <location>
        <begin position="12"/>
        <end position="32"/>
    </location>
</feature>
<dbReference type="PANTHER" id="PTHR33567">
    <property type="entry name" value="CHROMATE ION TRANSPORTER (EUROFUNG)"/>
    <property type="match status" value="1"/>
</dbReference>
<feature type="transmembrane region" description="Helical" evidence="7">
    <location>
        <begin position="78"/>
        <end position="101"/>
    </location>
</feature>
<dbReference type="NCBIfam" id="TIGR00937">
    <property type="entry name" value="2A51"/>
    <property type="match status" value="1"/>
</dbReference>
<evidence type="ECO:0000313" key="8">
    <source>
        <dbReference type="EMBL" id="EAY27786.1"/>
    </source>
</evidence>
<evidence type="ECO:0000256" key="2">
    <source>
        <dbReference type="ARBA" id="ARBA00005262"/>
    </source>
</evidence>
<name>A1ZNZ4_MICM2</name>
<dbReference type="Pfam" id="PF02417">
    <property type="entry name" value="Chromate_transp"/>
    <property type="match status" value="2"/>
</dbReference>
<gene>
    <name evidence="8" type="ORF">M23134_00226</name>
</gene>
<dbReference type="PANTHER" id="PTHR33567:SF3">
    <property type="entry name" value="CHROMATE ION TRANSPORTER (EUROFUNG)"/>
    <property type="match status" value="1"/>
</dbReference>
<proteinExistence type="inferred from homology"/>
<evidence type="ECO:0000256" key="6">
    <source>
        <dbReference type="ARBA" id="ARBA00023136"/>
    </source>
</evidence>
<feature type="transmembrane region" description="Helical" evidence="7">
    <location>
        <begin position="228"/>
        <end position="250"/>
    </location>
</feature>
<keyword evidence="4 7" id="KW-0812">Transmembrane</keyword>
<evidence type="ECO:0000256" key="4">
    <source>
        <dbReference type="ARBA" id="ARBA00022692"/>
    </source>
</evidence>
<keyword evidence="5 7" id="KW-1133">Transmembrane helix</keyword>
<accession>A1ZNZ4</accession>
<evidence type="ECO:0000256" key="3">
    <source>
        <dbReference type="ARBA" id="ARBA00022475"/>
    </source>
</evidence>
<keyword evidence="9" id="KW-1185">Reference proteome</keyword>
<dbReference type="RefSeq" id="WP_002698737.1">
    <property type="nucleotide sequence ID" value="NZ_AAWS01000020.1"/>
</dbReference>
<dbReference type="GO" id="GO:0005886">
    <property type="term" value="C:plasma membrane"/>
    <property type="evidence" value="ECO:0007669"/>
    <property type="project" value="UniProtKB-SubCell"/>
</dbReference>